<gene>
    <name evidence="2" type="ORF">ERX55_05105</name>
</gene>
<dbReference type="InterPro" id="IPR018958">
    <property type="entry name" value="Knr4/Smi1-like_dom"/>
</dbReference>
<organism evidence="2 3">
    <name type="scientific">Macrococcus bovicus</name>
    <dbReference type="NCBI Taxonomy" id="69968"/>
    <lineage>
        <taxon>Bacteria</taxon>
        <taxon>Bacillati</taxon>
        <taxon>Bacillota</taxon>
        <taxon>Bacilli</taxon>
        <taxon>Bacillales</taxon>
        <taxon>Staphylococcaceae</taxon>
        <taxon>Macrococcus</taxon>
    </lineage>
</organism>
<evidence type="ECO:0000313" key="2">
    <source>
        <dbReference type="EMBL" id="TDM14322.1"/>
    </source>
</evidence>
<evidence type="ECO:0000259" key="1">
    <source>
        <dbReference type="SMART" id="SM00860"/>
    </source>
</evidence>
<keyword evidence="3" id="KW-1185">Reference proteome</keyword>
<dbReference type="AlphaFoldDB" id="A0A4R6C0H0"/>
<dbReference type="PANTHER" id="PTHR47432">
    <property type="entry name" value="CELL WALL ASSEMBLY REGULATOR SMI1"/>
    <property type="match status" value="1"/>
</dbReference>
<protein>
    <recommendedName>
        <fullName evidence="1">Knr4/Smi1-like domain-containing protein</fullName>
    </recommendedName>
</protein>
<dbReference type="InterPro" id="IPR037883">
    <property type="entry name" value="Knr4/Smi1-like_sf"/>
</dbReference>
<dbReference type="InterPro" id="IPR051873">
    <property type="entry name" value="KNR4/SMI1_regulator"/>
</dbReference>
<dbReference type="SMART" id="SM00860">
    <property type="entry name" value="SMI1_KNR4"/>
    <property type="match status" value="1"/>
</dbReference>
<dbReference type="OrthoDB" id="6989522at2"/>
<evidence type="ECO:0000313" key="3">
    <source>
        <dbReference type="Proteomes" id="UP000294843"/>
    </source>
</evidence>
<accession>A0A4R6C0H0</accession>
<dbReference type="Proteomes" id="UP000294843">
    <property type="component" value="Unassembled WGS sequence"/>
</dbReference>
<dbReference type="PANTHER" id="PTHR47432:SF1">
    <property type="entry name" value="CELL WALL ASSEMBLY REGULATOR SMI1"/>
    <property type="match status" value="1"/>
</dbReference>
<feature type="domain" description="Knr4/Smi1-like" evidence="1">
    <location>
        <begin position="21"/>
        <end position="157"/>
    </location>
</feature>
<proteinExistence type="predicted"/>
<dbReference type="RefSeq" id="WP_133451509.1">
    <property type="nucleotide sequence ID" value="NZ_SCWF01000004.1"/>
</dbReference>
<dbReference type="GO" id="GO:0043332">
    <property type="term" value="C:mating projection tip"/>
    <property type="evidence" value="ECO:0007669"/>
    <property type="project" value="TreeGrafter"/>
</dbReference>
<name>A0A4R6C0H0_9STAP</name>
<dbReference type="Gene3D" id="3.40.1580.10">
    <property type="entry name" value="SMI1/KNR4-like"/>
    <property type="match status" value="1"/>
</dbReference>
<dbReference type="Pfam" id="PF09346">
    <property type="entry name" value="SMI1_KNR4"/>
    <property type="match status" value="1"/>
</dbReference>
<reference evidence="2 3" key="1">
    <citation type="submission" date="2019-01" db="EMBL/GenBank/DDBJ databases">
        <title>Draft genome sequences of the type strains of six Macrococcus species.</title>
        <authorList>
            <person name="Mazhar S."/>
            <person name="Altermann E."/>
            <person name="Hill C."/>
            <person name="Mcauliffe O."/>
        </authorList>
    </citation>
    <scope>NUCLEOTIDE SEQUENCE [LARGE SCALE GENOMIC DNA]</scope>
    <source>
        <strain evidence="2 3">ATCC 51825</strain>
    </source>
</reference>
<sequence>MDIKRLFENDKVYFAATLNPGATAEEMEELAEVFKAPLDEQFVALYREADGESYDSIGLFFGLEWLPLEEVIREVEFNQDEAEEMTAAIVPEGAIKEGYYHALWLPFATDGFGNFLAVDTDPGETGTKGQIITYGSDLETMYVVAESLNDFLAFIEKTIDSDQYHIDEDGRFHYGQDEVLFFDKLKEMALPLKG</sequence>
<dbReference type="SUPFAM" id="SSF160631">
    <property type="entry name" value="SMI1/KNR4-like"/>
    <property type="match status" value="1"/>
</dbReference>
<dbReference type="EMBL" id="SCWF01000004">
    <property type="protein sequence ID" value="TDM14322.1"/>
    <property type="molecule type" value="Genomic_DNA"/>
</dbReference>
<comment type="caution">
    <text evidence="2">The sequence shown here is derived from an EMBL/GenBank/DDBJ whole genome shotgun (WGS) entry which is preliminary data.</text>
</comment>